<gene>
    <name evidence="1" type="ORF">DSO57_1017039</name>
</gene>
<sequence>MQLLVFSLLHLTLASREPCLKEALYDAMYSHPDHACAVVNAWSTTSGPGRDWVMEDFTCSLLDLYFTKICIPANGKTAWIKRAGDGGYENWAYDGSRFGREGKKLYVKN</sequence>
<proteinExistence type="predicted"/>
<name>A0ACC2SHN8_9FUNG</name>
<accession>A0ACC2SHN8</accession>
<organism evidence="1 2">
    <name type="scientific">Entomophthora muscae</name>
    <dbReference type="NCBI Taxonomy" id="34485"/>
    <lineage>
        <taxon>Eukaryota</taxon>
        <taxon>Fungi</taxon>
        <taxon>Fungi incertae sedis</taxon>
        <taxon>Zoopagomycota</taxon>
        <taxon>Entomophthoromycotina</taxon>
        <taxon>Entomophthoromycetes</taxon>
        <taxon>Entomophthorales</taxon>
        <taxon>Entomophthoraceae</taxon>
        <taxon>Entomophthora</taxon>
    </lineage>
</organism>
<reference evidence="1" key="1">
    <citation type="submission" date="2022-04" db="EMBL/GenBank/DDBJ databases">
        <title>Genome of the entomopathogenic fungus Entomophthora muscae.</title>
        <authorList>
            <person name="Elya C."/>
            <person name="Lovett B.R."/>
            <person name="Lee E."/>
            <person name="Macias A.M."/>
            <person name="Hajek A.E."/>
            <person name="De Bivort B.L."/>
            <person name="Kasson M.T."/>
            <person name="De Fine Licht H.H."/>
            <person name="Stajich J.E."/>
        </authorList>
    </citation>
    <scope>NUCLEOTIDE SEQUENCE</scope>
    <source>
        <strain evidence="1">Berkeley</strain>
    </source>
</reference>
<evidence type="ECO:0000313" key="1">
    <source>
        <dbReference type="EMBL" id="KAJ9061797.1"/>
    </source>
</evidence>
<protein>
    <submittedName>
        <fullName evidence="1">Uncharacterized protein</fullName>
    </submittedName>
</protein>
<keyword evidence="2" id="KW-1185">Reference proteome</keyword>
<comment type="caution">
    <text evidence="1">The sequence shown here is derived from an EMBL/GenBank/DDBJ whole genome shotgun (WGS) entry which is preliminary data.</text>
</comment>
<dbReference type="Proteomes" id="UP001165960">
    <property type="component" value="Unassembled WGS sequence"/>
</dbReference>
<dbReference type="EMBL" id="QTSX02005041">
    <property type="protein sequence ID" value="KAJ9061797.1"/>
    <property type="molecule type" value="Genomic_DNA"/>
</dbReference>
<evidence type="ECO:0000313" key="2">
    <source>
        <dbReference type="Proteomes" id="UP001165960"/>
    </source>
</evidence>